<dbReference type="PROSITE" id="PS00530">
    <property type="entry name" value="RNASE_T2_1"/>
    <property type="match status" value="1"/>
</dbReference>
<accession>A0A8J4TF07</accession>
<comment type="similarity">
    <text evidence="1 4">Belongs to the RNase T2 family.</text>
</comment>
<gene>
    <name evidence="6" type="ORF">PHET_03174</name>
</gene>
<name>A0A8J4TF07_9TREM</name>
<dbReference type="GO" id="GO:0003723">
    <property type="term" value="F:RNA binding"/>
    <property type="evidence" value="ECO:0007669"/>
    <property type="project" value="InterPro"/>
</dbReference>
<dbReference type="PANTHER" id="PTHR11240:SF22">
    <property type="entry name" value="RIBONUCLEASE T2"/>
    <property type="match status" value="1"/>
</dbReference>
<dbReference type="SUPFAM" id="SSF55895">
    <property type="entry name" value="Ribonuclease Rh-like"/>
    <property type="match status" value="1"/>
</dbReference>
<feature type="active site" evidence="3">
    <location>
        <position position="76"/>
    </location>
</feature>
<dbReference type="CDD" id="cd01061">
    <property type="entry name" value="RNase_T2_euk"/>
    <property type="match status" value="1"/>
</dbReference>
<dbReference type="InterPro" id="IPR033697">
    <property type="entry name" value="Ribonuclease_T2_eukaryotic"/>
</dbReference>
<keyword evidence="5" id="KW-1133">Transmembrane helix</keyword>
<dbReference type="InterPro" id="IPR033130">
    <property type="entry name" value="RNase_T2_His_AS_2"/>
</dbReference>
<feature type="active site" evidence="3">
    <location>
        <position position="133"/>
    </location>
</feature>
<dbReference type="InterPro" id="IPR018188">
    <property type="entry name" value="RNase_T2_His_AS_1"/>
</dbReference>
<dbReference type="EMBL" id="LUCH01001220">
    <property type="protein sequence ID" value="KAF5403444.1"/>
    <property type="molecule type" value="Genomic_DNA"/>
</dbReference>
<evidence type="ECO:0000256" key="2">
    <source>
        <dbReference type="ARBA" id="ARBA00023157"/>
    </source>
</evidence>
<evidence type="ECO:0000313" key="7">
    <source>
        <dbReference type="Proteomes" id="UP000748531"/>
    </source>
</evidence>
<dbReference type="AlphaFoldDB" id="A0A8J4TF07"/>
<reference evidence="6" key="1">
    <citation type="submission" date="2019-05" db="EMBL/GenBank/DDBJ databases">
        <title>Annotation for the trematode Paragonimus heterotremus.</title>
        <authorList>
            <person name="Choi Y.-J."/>
        </authorList>
    </citation>
    <scope>NUCLEOTIDE SEQUENCE</scope>
    <source>
        <strain evidence="6">LC</strain>
    </source>
</reference>
<keyword evidence="5" id="KW-0472">Membrane</keyword>
<comment type="caution">
    <text evidence="6">The sequence shown here is derived from an EMBL/GenBank/DDBJ whole genome shotgun (WGS) entry which is preliminary data.</text>
</comment>
<keyword evidence="7" id="KW-1185">Reference proteome</keyword>
<organism evidence="6 7">
    <name type="scientific">Paragonimus heterotremus</name>
    <dbReference type="NCBI Taxonomy" id="100268"/>
    <lineage>
        <taxon>Eukaryota</taxon>
        <taxon>Metazoa</taxon>
        <taxon>Spiralia</taxon>
        <taxon>Lophotrochozoa</taxon>
        <taxon>Platyhelminthes</taxon>
        <taxon>Trematoda</taxon>
        <taxon>Digenea</taxon>
        <taxon>Plagiorchiida</taxon>
        <taxon>Troglotremata</taxon>
        <taxon>Troglotrematidae</taxon>
        <taxon>Paragonimus</taxon>
    </lineage>
</organism>
<dbReference type="Proteomes" id="UP000748531">
    <property type="component" value="Unassembled WGS sequence"/>
</dbReference>
<dbReference type="Pfam" id="PF00445">
    <property type="entry name" value="Ribonuclease_T2"/>
    <property type="match status" value="1"/>
</dbReference>
<feature type="transmembrane region" description="Helical" evidence="5">
    <location>
        <begin position="16"/>
        <end position="39"/>
    </location>
</feature>
<dbReference type="InterPro" id="IPR036430">
    <property type="entry name" value="RNase_T2-like_sf"/>
</dbReference>
<evidence type="ECO:0000256" key="5">
    <source>
        <dbReference type="SAM" id="Phobius"/>
    </source>
</evidence>
<proteinExistence type="inferred from homology"/>
<dbReference type="PANTHER" id="PTHR11240">
    <property type="entry name" value="RIBONUCLEASE T2"/>
    <property type="match status" value="1"/>
</dbReference>
<dbReference type="InterPro" id="IPR001568">
    <property type="entry name" value="RNase_T2-like"/>
</dbReference>
<dbReference type="GO" id="GO:0006401">
    <property type="term" value="P:RNA catabolic process"/>
    <property type="evidence" value="ECO:0007669"/>
    <property type="project" value="TreeGrafter"/>
</dbReference>
<feature type="active site" evidence="3">
    <location>
        <position position="129"/>
    </location>
</feature>
<evidence type="ECO:0000313" key="6">
    <source>
        <dbReference type="EMBL" id="KAF5403444.1"/>
    </source>
</evidence>
<sequence length="260" mass="29859">MVEFLQVRKNPQGLSVVYTTMGLSSLLSALLLFSVVTTIEPMLHWDYMVFTQQWTATFCTFKHCVRLPESKDFTIHGLWPNSWPSEEPKDCPVAPDFRRNAIEPIMDQLNEMWPDVLTSEDPFEFWKHEWYKHGRCAIEDELIGDELGYFNVSLGLKKRTPILQVLLQEGIEPNNYTVYKTEDIIAKLQKGFGTLPILSCMKKHKETAKLLEVRLCYDPSLALIDCVPKNHTQLESKATSEEQATSAMPCPSEILLPEFT</sequence>
<protein>
    <submittedName>
        <fullName evidence="6">Ribonuclease Oy</fullName>
    </submittedName>
</protein>
<dbReference type="GO" id="GO:0033897">
    <property type="term" value="F:ribonuclease T2 activity"/>
    <property type="evidence" value="ECO:0007669"/>
    <property type="project" value="InterPro"/>
</dbReference>
<keyword evidence="5" id="KW-0812">Transmembrane</keyword>
<dbReference type="PROSITE" id="PS00531">
    <property type="entry name" value="RNASE_T2_2"/>
    <property type="match status" value="1"/>
</dbReference>
<dbReference type="OrthoDB" id="435754at2759"/>
<evidence type="ECO:0000256" key="4">
    <source>
        <dbReference type="RuleBase" id="RU004328"/>
    </source>
</evidence>
<dbReference type="Gene3D" id="3.90.730.10">
    <property type="entry name" value="Ribonuclease T2-like"/>
    <property type="match status" value="1"/>
</dbReference>
<evidence type="ECO:0000256" key="3">
    <source>
        <dbReference type="PIRSR" id="PIRSR633697-1"/>
    </source>
</evidence>
<dbReference type="GO" id="GO:0005576">
    <property type="term" value="C:extracellular region"/>
    <property type="evidence" value="ECO:0007669"/>
    <property type="project" value="TreeGrafter"/>
</dbReference>
<evidence type="ECO:0000256" key="1">
    <source>
        <dbReference type="ARBA" id="ARBA00007469"/>
    </source>
</evidence>
<keyword evidence="2" id="KW-1015">Disulfide bond</keyword>